<keyword evidence="2" id="KW-1185">Reference proteome</keyword>
<accession>A0A4C1X160</accession>
<evidence type="ECO:0000313" key="2">
    <source>
        <dbReference type="Proteomes" id="UP000299102"/>
    </source>
</evidence>
<organism evidence="1 2">
    <name type="scientific">Eumeta variegata</name>
    <name type="common">Bagworm moth</name>
    <name type="synonym">Eumeta japonica</name>
    <dbReference type="NCBI Taxonomy" id="151549"/>
    <lineage>
        <taxon>Eukaryota</taxon>
        <taxon>Metazoa</taxon>
        <taxon>Ecdysozoa</taxon>
        <taxon>Arthropoda</taxon>
        <taxon>Hexapoda</taxon>
        <taxon>Insecta</taxon>
        <taxon>Pterygota</taxon>
        <taxon>Neoptera</taxon>
        <taxon>Endopterygota</taxon>
        <taxon>Lepidoptera</taxon>
        <taxon>Glossata</taxon>
        <taxon>Ditrysia</taxon>
        <taxon>Tineoidea</taxon>
        <taxon>Psychidae</taxon>
        <taxon>Oiketicinae</taxon>
        <taxon>Eumeta</taxon>
    </lineage>
</organism>
<reference evidence="1 2" key="1">
    <citation type="journal article" date="2019" name="Commun. Biol.">
        <title>The bagworm genome reveals a unique fibroin gene that provides high tensile strength.</title>
        <authorList>
            <person name="Kono N."/>
            <person name="Nakamura H."/>
            <person name="Ohtoshi R."/>
            <person name="Tomita M."/>
            <person name="Numata K."/>
            <person name="Arakawa K."/>
        </authorList>
    </citation>
    <scope>NUCLEOTIDE SEQUENCE [LARGE SCALE GENOMIC DNA]</scope>
</reference>
<proteinExistence type="predicted"/>
<name>A0A4C1X160_EUMVA</name>
<dbReference type="EMBL" id="BGZK01000701">
    <property type="protein sequence ID" value="GBP56810.1"/>
    <property type="molecule type" value="Genomic_DNA"/>
</dbReference>
<comment type="caution">
    <text evidence="1">The sequence shown here is derived from an EMBL/GenBank/DDBJ whole genome shotgun (WGS) entry which is preliminary data.</text>
</comment>
<gene>
    <name evidence="1" type="ORF">EVAR_91462_1</name>
</gene>
<protein>
    <submittedName>
        <fullName evidence="1">Uncharacterized protein</fullName>
    </submittedName>
</protein>
<dbReference type="AlphaFoldDB" id="A0A4C1X160"/>
<dbReference type="Proteomes" id="UP000299102">
    <property type="component" value="Unassembled WGS sequence"/>
</dbReference>
<evidence type="ECO:0000313" key="1">
    <source>
        <dbReference type="EMBL" id="GBP56810.1"/>
    </source>
</evidence>
<sequence>MRSSNETEVWSAIGIADEIGIYLDQNCVPIIKTLVQEATAIVQGGGCTAASAPSRWDRGAWVDDYEALCSLEISSLVQQLDI</sequence>